<evidence type="ECO:0000313" key="3">
    <source>
        <dbReference type="Proteomes" id="UP000565468"/>
    </source>
</evidence>
<dbReference type="RefSeq" id="WP_169506246.1">
    <property type="nucleotide sequence ID" value="NZ_JABBPN010000018.1"/>
</dbReference>
<accession>A0A848MBC1</accession>
<proteinExistence type="predicted"/>
<keyword evidence="3" id="KW-1185">Reference proteome</keyword>
<comment type="caution">
    <text evidence="2">The sequence shown here is derived from an EMBL/GenBank/DDBJ whole genome shotgun (WGS) entry which is preliminary data.</text>
</comment>
<name>A0A848MBC1_PAELE</name>
<evidence type="ECO:0000256" key="1">
    <source>
        <dbReference type="SAM" id="Coils"/>
    </source>
</evidence>
<protein>
    <submittedName>
        <fullName evidence="2">Uncharacterized protein</fullName>
    </submittedName>
</protein>
<feature type="coiled-coil region" evidence="1">
    <location>
        <begin position="56"/>
        <end position="109"/>
    </location>
</feature>
<keyword evidence="1" id="KW-0175">Coiled coil</keyword>
<gene>
    <name evidence="2" type="ORF">HII30_16970</name>
</gene>
<sequence>MKKVKLIDANDYCVESRKAIQIVLERERTLGKKLKIRDRLELVRKHKNHAKSPDELEALEALEKQLERRIRFKQINERAIPEEHKEKVLRNAAVELQEANKMSDDLKAQISSRYKHLEDEVIPLIASIGDLERIKGAPMQVNFIIDYEIGEDTVFKVENIIRQLGHSQCEKLANDINFHLRKAIEGMKKLERTAGSKTQKEGEE</sequence>
<organism evidence="2 3">
    <name type="scientific">Paenibacillus lemnae</name>
    <dbReference type="NCBI Taxonomy" id="1330551"/>
    <lineage>
        <taxon>Bacteria</taxon>
        <taxon>Bacillati</taxon>
        <taxon>Bacillota</taxon>
        <taxon>Bacilli</taxon>
        <taxon>Bacillales</taxon>
        <taxon>Paenibacillaceae</taxon>
        <taxon>Paenibacillus</taxon>
    </lineage>
</organism>
<dbReference type="Proteomes" id="UP000565468">
    <property type="component" value="Unassembled WGS sequence"/>
</dbReference>
<dbReference type="AlphaFoldDB" id="A0A848MBC1"/>
<evidence type="ECO:0000313" key="2">
    <source>
        <dbReference type="EMBL" id="NMO97460.1"/>
    </source>
</evidence>
<reference evidence="2 3" key="1">
    <citation type="submission" date="2020-04" db="EMBL/GenBank/DDBJ databases">
        <title>Paenibacillus algicola sp. nov., a novel marine bacterium producing alginate lyase.</title>
        <authorList>
            <person name="Huang H."/>
        </authorList>
    </citation>
    <scope>NUCLEOTIDE SEQUENCE [LARGE SCALE GENOMIC DNA]</scope>
    <source>
        <strain evidence="2 3">L7-75</strain>
    </source>
</reference>
<dbReference type="EMBL" id="JABBPN010000018">
    <property type="protein sequence ID" value="NMO97460.1"/>
    <property type="molecule type" value="Genomic_DNA"/>
</dbReference>